<dbReference type="Proteomes" id="UP000027265">
    <property type="component" value="Unassembled WGS sequence"/>
</dbReference>
<evidence type="ECO:0000313" key="3">
    <source>
        <dbReference type="Proteomes" id="UP000027265"/>
    </source>
</evidence>
<keyword evidence="3" id="KW-1185">Reference proteome</keyword>
<dbReference type="Pfam" id="PF18758">
    <property type="entry name" value="KDZ"/>
    <property type="match status" value="1"/>
</dbReference>
<feature type="non-terminal residue" evidence="2">
    <location>
        <position position="255"/>
    </location>
</feature>
<dbReference type="InParanoid" id="A0A067PKI7"/>
<sequence length="255" mass="28950">GRKMVIVDWTGIHEMIVHFCQCNQSEADDLQLMRMALYPGSTKRPKTVFIFQVLDEYNAHNLECKTNAREYYATLQRTTSRGFPHLVQNQYCELMQVSRQWRHLKSLKWHGYGHPDKVATAPGPGSLSLFCAACPQSGVNLQPGWEEEAQRIPWLYTLNLNLDGNMKVEQFKMKRDDLDVVLTDGSGMMVAEAHYYLPTVPSLIKLLKTHTCNNHRAVSQGSSVKRHLRVTGIGAVACSCHGTFMCCDDFQLGER</sequence>
<dbReference type="OrthoDB" id="3257613at2759"/>
<accession>A0A067PKI7</accession>
<feature type="domain" description="CxC2-like cysteine cluster KDZ transposase-associated" evidence="1">
    <location>
        <begin position="2"/>
        <end position="80"/>
    </location>
</feature>
<dbReference type="EMBL" id="KL197747">
    <property type="protein sequence ID" value="KDQ51517.1"/>
    <property type="molecule type" value="Genomic_DNA"/>
</dbReference>
<feature type="non-terminal residue" evidence="2">
    <location>
        <position position="1"/>
    </location>
</feature>
<evidence type="ECO:0000313" key="2">
    <source>
        <dbReference type="EMBL" id="KDQ51517.1"/>
    </source>
</evidence>
<evidence type="ECO:0000259" key="1">
    <source>
        <dbReference type="Pfam" id="PF18803"/>
    </source>
</evidence>
<proteinExistence type="predicted"/>
<organism evidence="2 3">
    <name type="scientific">Jaapia argillacea MUCL 33604</name>
    <dbReference type="NCBI Taxonomy" id="933084"/>
    <lineage>
        <taxon>Eukaryota</taxon>
        <taxon>Fungi</taxon>
        <taxon>Dikarya</taxon>
        <taxon>Basidiomycota</taxon>
        <taxon>Agaricomycotina</taxon>
        <taxon>Agaricomycetes</taxon>
        <taxon>Agaricomycetidae</taxon>
        <taxon>Jaapiales</taxon>
        <taxon>Jaapiaceae</taxon>
        <taxon>Jaapia</taxon>
    </lineage>
</organism>
<dbReference type="HOGENOM" id="CLU_003703_11_0_1"/>
<dbReference type="AlphaFoldDB" id="A0A067PKI7"/>
<dbReference type="InterPro" id="IPR041457">
    <property type="entry name" value="CxC2_KDZ-assoc"/>
</dbReference>
<dbReference type="InterPro" id="IPR040521">
    <property type="entry name" value="KDZ"/>
</dbReference>
<reference evidence="3" key="1">
    <citation type="journal article" date="2014" name="Proc. Natl. Acad. Sci. U.S.A.">
        <title>Extensive sampling of basidiomycete genomes demonstrates inadequacy of the white-rot/brown-rot paradigm for wood decay fungi.</title>
        <authorList>
            <person name="Riley R."/>
            <person name="Salamov A.A."/>
            <person name="Brown D.W."/>
            <person name="Nagy L.G."/>
            <person name="Floudas D."/>
            <person name="Held B.W."/>
            <person name="Levasseur A."/>
            <person name="Lombard V."/>
            <person name="Morin E."/>
            <person name="Otillar R."/>
            <person name="Lindquist E.A."/>
            <person name="Sun H."/>
            <person name="LaButti K.M."/>
            <person name="Schmutz J."/>
            <person name="Jabbour D."/>
            <person name="Luo H."/>
            <person name="Baker S.E."/>
            <person name="Pisabarro A.G."/>
            <person name="Walton J.D."/>
            <person name="Blanchette R.A."/>
            <person name="Henrissat B."/>
            <person name="Martin F."/>
            <person name="Cullen D."/>
            <person name="Hibbett D.S."/>
            <person name="Grigoriev I.V."/>
        </authorList>
    </citation>
    <scope>NUCLEOTIDE SEQUENCE [LARGE SCALE GENOMIC DNA]</scope>
    <source>
        <strain evidence="3">MUCL 33604</strain>
    </source>
</reference>
<name>A0A067PKI7_9AGAM</name>
<protein>
    <recommendedName>
        <fullName evidence="1">CxC2-like cysteine cluster KDZ transposase-associated domain-containing protein</fullName>
    </recommendedName>
</protein>
<gene>
    <name evidence="2" type="ORF">JAAARDRAFT_106348</name>
</gene>
<dbReference type="Pfam" id="PF18803">
    <property type="entry name" value="CxC2"/>
    <property type="match status" value="1"/>
</dbReference>